<evidence type="ECO:0000256" key="10">
    <source>
        <dbReference type="ARBA" id="ARBA00022723"/>
    </source>
</evidence>
<organism evidence="18 19">
    <name type="scientific">Fodinibius roseus</name>
    <dbReference type="NCBI Taxonomy" id="1194090"/>
    <lineage>
        <taxon>Bacteria</taxon>
        <taxon>Pseudomonadati</taxon>
        <taxon>Balneolota</taxon>
        <taxon>Balneolia</taxon>
        <taxon>Balneolales</taxon>
        <taxon>Balneolaceae</taxon>
        <taxon>Fodinibius</taxon>
    </lineage>
</organism>
<dbReference type="STRING" id="1194090.SAMN05443144_103182"/>
<dbReference type="NCBIfam" id="NF000595">
    <property type="entry name" value="PRK00015.1-3"/>
    <property type="match status" value="1"/>
</dbReference>
<comment type="catalytic activity">
    <reaction evidence="1 14 15 16">
        <text>Endonucleolytic cleavage to 5'-phosphomonoester.</text>
        <dbReference type="EC" id="3.1.26.4"/>
    </reaction>
</comment>
<evidence type="ECO:0000256" key="4">
    <source>
        <dbReference type="ARBA" id="ARBA00004496"/>
    </source>
</evidence>
<dbReference type="HAMAP" id="MF_00052_B">
    <property type="entry name" value="RNase_HII_B"/>
    <property type="match status" value="1"/>
</dbReference>
<evidence type="ECO:0000256" key="16">
    <source>
        <dbReference type="RuleBase" id="RU003515"/>
    </source>
</evidence>
<dbReference type="AlphaFoldDB" id="A0A1M4WC74"/>
<name>A0A1M4WC74_9BACT</name>
<dbReference type="GO" id="GO:0043137">
    <property type="term" value="P:DNA replication, removal of RNA primer"/>
    <property type="evidence" value="ECO:0007669"/>
    <property type="project" value="TreeGrafter"/>
</dbReference>
<feature type="domain" description="RNase H type-2" evidence="17">
    <location>
        <begin position="27"/>
        <end position="216"/>
    </location>
</feature>
<feature type="binding site" evidence="14 15">
    <location>
        <position position="125"/>
    </location>
    <ligand>
        <name>a divalent metal cation</name>
        <dbReference type="ChEBI" id="CHEBI:60240"/>
    </ligand>
</feature>
<keyword evidence="10 14" id="KW-0479">Metal-binding</keyword>
<dbReference type="GO" id="GO:0004523">
    <property type="term" value="F:RNA-DNA hybrid ribonuclease activity"/>
    <property type="evidence" value="ECO:0007669"/>
    <property type="project" value="UniProtKB-UniRule"/>
</dbReference>
<dbReference type="Gene3D" id="3.30.420.10">
    <property type="entry name" value="Ribonuclease H-like superfamily/Ribonuclease H"/>
    <property type="match status" value="1"/>
</dbReference>
<dbReference type="InterPro" id="IPR036397">
    <property type="entry name" value="RNaseH_sf"/>
</dbReference>
<dbReference type="GO" id="GO:0006298">
    <property type="term" value="P:mismatch repair"/>
    <property type="evidence" value="ECO:0007669"/>
    <property type="project" value="TreeGrafter"/>
</dbReference>
<comment type="subcellular location">
    <subcellularLocation>
        <location evidence="4 14">Cytoplasm</location>
    </subcellularLocation>
</comment>
<dbReference type="Proteomes" id="UP000184041">
    <property type="component" value="Unassembled WGS sequence"/>
</dbReference>
<dbReference type="InterPro" id="IPR022898">
    <property type="entry name" value="RNase_HII"/>
</dbReference>
<protein>
    <recommendedName>
        <fullName evidence="7 14">Ribonuclease HII</fullName>
        <shortName evidence="14">RNase HII</shortName>
        <ecNumber evidence="6 14">3.1.26.4</ecNumber>
    </recommendedName>
</protein>
<evidence type="ECO:0000256" key="13">
    <source>
        <dbReference type="ARBA" id="ARBA00023211"/>
    </source>
</evidence>
<evidence type="ECO:0000256" key="14">
    <source>
        <dbReference type="HAMAP-Rule" id="MF_00052"/>
    </source>
</evidence>
<keyword evidence="13 14" id="KW-0464">Manganese</keyword>
<keyword evidence="19" id="KW-1185">Reference proteome</keyword>
<dbReference type="Pfam" id="PF01351">
    <property type="entry name" value="RNase_HII"/>
    <property type="match status" value="1"/>
</dbReference>
<reference evidence="18 19" key="1">
    <citation type="submission" date="2016-11" db="EMBL/GenBank/DDBJ databases">
        <authorList>
            <person name="Jaros S."/>
            <person name="Januszkiewicz K."/>
            <person name="Wedrychowicz H."/>
        </authorList>
    </citation>
    <scope>NUCLEOTIDE SEQUENCE [LARGE SCALE GENOMIC DNA]</scope>
    <source>
        <strain evidence="18 19">DSM 21986</strain>
    </source>
</reference>
<evidence type="ECO:0000259" key="17">
    <source>
        <dbReference type="PROSITE" id="PS51975"/>
    </source>
</evidence>
<comment type="cofactor">
    <cofactor evidence="14 15">
        <name>Mn(2+)</name>
        <dbReference type="ChEBI" id="CHEBI:29035"/>
    </cofactor>
    <cofactor evidence="14 15">
        <name>Mg(2+)</name>
        <dbReference type="ChEBI" id="CHEBI:18420"/>
    </cofactor>
    <text evidence="14 15">Manganese or magnesium. Binds 1 divalent metal ion per monomer in the absence of substrate. May bind a second metal ion after substrate binding.</text>
</comment>
<keyword evidence="12 14" id="KW-0378">Hydrolase</keyword>
<sequence>MAVDDFEKNGAVDRLQFERRLWEEGMHRVMGLDEVGRGCLAGPVVAAGVIFEAGTFVEEIRDSKTLSLADRKRLSRQIREEARFWTVRWCLPREIDKLNILHASIKAMRKCSEAEQAAPDFLLVDGNRFSPGLCPHQCLVRGDDRSMSIAAASIIAKVYRDEWMRELHEEYPYYGWNTNVGYPTPQHFEGLQEYGATRYHRQSFRLRTEKMIEESD</sequence>
<evidence type="ECO:0000256" key="2">
    <source>
        <dbReference type="ARBA" id="ARBA00001946"/>
    </source>
</evidence>
<dbReference type="PANTHER" id="PTHR10954:SF18">
    <property type="entry name" value="RIBONUCLEASE HII"/>
    <property type="match status" value="1"/>
</dbReference>
<dbReference type="RefSeq" id="WP_211483086.1">
    <property type="nucleotide sequence ID" value="NZ_FQUS01000003.1"/>
</dbReference>
<dbReference type="GO" id="GO:0032299">
    <property type="term" value="C:ribonuclease H2 complex"/>
    <property type="evidence" value="ECO:0007669"/>
    <property type="project" value="TreeGrafter"/>
</dbReference>
<evidence type="ECO:0000313" key="18">
    <source>
        <dbReference type="EMBL" id="SHE78839.1"/>
    </source>
</evidence>
<dbReference type="InterPro" id="IPR001352">
    <property type="entry name" value="RNase_HII/HIII"/>
</dbReference>
<dbReference type="GO" id="GO:0003723">
    <property type="term" value="F:RNA binding"/>
    <property type="evidence" value="ECO:0007669"/>
    <property type="project" value="UniProtKB-UniRule"/>
</dbReference>
<evidence type="ECO:0000313" key="19">
    <source>
        <dbReference type="Proteomes" id="UP000184041"/>
    </source>
</evidence>
<evidence type="ECO:0000256" key="11">
    <source>
        <dbReference type="ARBA" id="ARBA00022759"/>
    </source>
</evidence>
<dbReference type="CDD" id="cd07182">
    <property type="entry name" value="RNase_HII_bacteria_HII_like"/>
    <property type="match status" value="1"/>
</dbReference>
<feature type="binding site" evidence="14 15">
    <location>
        <position position="34"/>
    </location>
    <ligand>
        <name>a divalent metal cation</name>
        <dbReference type="ChEBI" id="CHEBI:60240"/>
    </ligand>
</feature>
<evidence type="ECO:0000256" key="8">
    <source>
        <dbReference type="ARBA" id="ARBA00022490"/>
    </source>
</evidence>
<keyword evidence="8 14" id="KW-0963">Cytoplasm</keyword>
<evidence type="ECO:0000256" key="15">
    <source>
        <dbReference type="PROSITE-ProRule" id="PRU01319"/>
    </source>
</evidence>
<dbReference type="SUPFAM" id="SSF53098">
    <property type="entry name" value="Ribonuclease H-like"/>
    <property type="match status" value="1"/>
</dbReference>
<keyword evidence="11 14" id="KW-0255">Endonuclease</keyword>
<feature type="binding site" evidence="14 15">
    <location>
        <position position="33"/>
    </location>
    <ligand>
        <name>a divalent metal cation</name>
        <dbReference type="ChEBI" id="CHEBI:60240"/>
    </ligand>
</feature>
<dbReference type="GO" id="GO:0005737">
    <property type="term" value="C:cytoplasm"/>
    <property type="evidence" value="ECO:0007669"/>
    <property type="project" value="UniProtKB-SubCell"/>
</dbReference>
<keyword evidence="9 14" id="KW-0540">Nuclease</keyword>
<evidence type="ECO:0000256" key="1">
    <source>
        <dbReference type="ARBA" id="ARBA00000077"/>
    </source>
</evidence>
<comment type="cofactor">
    <cofactor evidence="2">
        <name>Mg(2+)</name>
        <dbReference type="ChEBI" id="CHEBI:18420"/>
    </cofactor>
</comment>
<dbReference type="PANTHER" id="PTHR10954">
    <property type="entry name" value="RIBONUCLEASE H2 SUBUNIT A"/>
    <property type="match status" value="1"/>
</dbReference>
<dbReference type="PROSITE" id="PS51975">
    <property type="entry name" value="RNASE_H_2"/>
    <property type="match status" value="1"/>
</dbReference>
<dbReference type="GO" id="GO:0030145">
    <property type="term" value="F:manganese ion binding"/>
    <property type="evidence" value="ECO:0007669"/>
    <property type="project" value="UniProtKB-UniRule"/>
</dbReference>
<dbReference type="EC" id="3.1.26.4" evidence="6 14"/>
<evidence type="ECO:0000256" key="12">
    <source>
        <dbReference type="ARBA" id="ARBA00022801"/>
    </source>
</evidence>
<proteinExistence type="inferred from homology"/>
<dbReference type="EMBL" id="FQUS01000003">
    <property type="protein sequence ID" value="SHE78839.1"/>
    <property type="molecule type" value="Genomic_DNA"/>
</dbReference>
<gene>
    <name evidence="14" type="primary">rnhB</name>
    <name evidence="18" type="ORF">SAMN05443144_103182</name>
</gene>
<evidence type="ECO:0000256" key="5">
    <source>
        <dbReference type="ARBA" id="ARBA00007383"/>
    </source>
</evidence>
<comment type="similarity">
    <text evidence="5 14 16">Belongs to the RNase HII family.</text>
</comment>
<dbReference type="InterPro" id="IPR024567">
    <property type="entry name" value="RNase_HII/HIII_dom"/>
</dbReference>
<evidence type="ECO:0000256" key="6">
    <source>
        <dbReference type="ARBA" id="ARBA00012180"/>
    </source>
</evidence>
<evidence type="ECO:0000256" key="3">
    <source>
        <dbReference type="ARBA" id="ARBA00004065"/>
    </source>
</evidence>
<accession>A0A1M4WC74</accession>
<evidence type="ECO:0000256" key="9">
    <source>
        <dbReference type="ARBA" id="ARBA00022722"/>
    </source>
</evidence>
<comment type="function">
    <text evidence="3 14 16">Endonuclease that specifically degrades the RNA of RNA-DNA hybrids.</text>
</comment>
<evidence type="ECO:0000256" key="7">
    <source>
        <dbReference type="ARBA" id="ARBA00019179"/>
    </source>
</evidence>
<dbReference type="InterPro" id="IPR012337">
    <property type="entry name" value="RNaseH-like_sf"/>
</dbReference>